<dbReference type="Pfam" id="PF04909">
    <property type="entry name" value="Amidohydro_2"/>
    <property type="match status" value="1"/>
</dbReference>
<dbReference type="PANTHER" id="PTHR35563:SF2">
    <property type="entry name" value="BARREL METAL-DEPENDENT HYDROLASE, PUTATIVE (AFU_ORTHOLOGUE AFUA_1G16240)-RELATED"/>
    <property type="match status" value="1"/>
</dbReference>
<comment type="caution">
    <text evidence="2">The sequence shown here is derived from an EMBL/GenBank/DDBJ whole genome shotgun (WGS) entry which is preliminary data.</text>
</comment>
<dbReference type="GO" id="GO:0016787">
    <property type="term" value="F:hydrolase activity"/>
    <property type="evidence" value="ECO:0007669"/>
    <property type="project" value="InterPro"/>
</dbReference>
<proteinExistence type="predicted"/>
<dbReference type="Proteomes" id="UP000192721">
    <property type="component" value="Unassembled WGS sequence"/>
</dbReference>
<dbReference type="InterPro" id="IPR032466">
    <property type="entry name" value="Metal_Hydrolase"/>
</dbReference>
<accession>A0A1W0CS74</accession>
<reference evidence="2 3" key="1">
    <citation type="submission" date="2017-02" db="EMBL/GenBank/DDBJ databases">
        <title>Chromobacterium haemolyticum H5244.</title>
        <authorList>
            <person name="Gulvik C.A."/>
        </authorList>
    </citation>
    <scope>NUCLEOTIDE SEQUENCE [LARGE SCALE GENOMIC DNA]</scope>
    <source>
        <strain evidence="2 3">H5244</strain>
    </source>
</reference>
<sequence length="294" mass="32440">MSGLRLNPAPMIDGHAHIFLRRQIGAAPLRYKPYRDAPLQAYLAQLDQFGIAGGVLVQPSFLGNDNRYLLQGLRESEGRLRGIAVIAPDCPLPAMRAMDDAGVVGLRLNLIGRPLPDLNSPAWRRCLAHAASLDWQVEVHRAAQDWPLLLPPLLDAGVKVVIDHFGRPHPALGVDDPGFRRMLDAGAASGRIWVKISAAYRNGLAGRGEDIARAALPLLDSALGPGRLLWGSDWPHTQFGSIRYARTLELLEQWLPDMERRRRITHDTPAELFRFDAPPATENVDRPLGGWPDS</sequence>
<evidence type="ECO:0000313" key="3">
    <source>
        <dbReference type="Proteomes" id="UP000192721"/>
    </source>
</evidence>
<gene>
    <name evidence="2" type="ORF">B0T45_14035</name>
</gene>
<dbReference type="InterPro" id="IPR052358">
    <property type="entry name" value="Aro_Compnd_Degr_Hydrolases"/>
</dbReference>
<evidence type="ECO:0000313" key="2">
    <source>
        <dbReference type="EMBL" id="OQS37637.1"/>
    </source>
</evidence>
<dbReference type="PANTHER" id="PTHR35563">
    <property type="entry name" value="BARREL METAL-DEPENDENT HYDROLASE, PUTATIVE (AFU_ORTHOLOGUE AFUA_1G16240)-RELATED"/>
    <property type="match status" value="1"/>
</dbReference>
<feature type="domain" description="Amidohydrolase-related" evidence="1">
    <location>
        <begin position="12"/>
        <end position="275"/>
    </location>
</feature>
<organism evidence="2 3">
    <name type="scientific">Chromobacterium haemolyticum</name>
    <dbReference type="NCBI Taxonomy" id="394935"/>
    <lineage>
        <taxon>Bacteria</taxon>
        <taxon>Pseudomonadati</taxon>
        <taxon>Pseudomonadota</taxon>
        <taxon>Betaproteobacteria</taxon>
        <taxon>Neisseriales</taxon>
        <taxon>Chromobacteriaceae</taxon>
        <taxon>Chromobacterium</taxon>
    </lineage>
</organism>
<evidence type="ECO:0000259" key="1">
    <source>
        <dbReference type="Pfam" id="PF04909"/>
    </source>
</evidence>
<name>A0A1W0CS74_9NEIS</name>
<dbReference type="InterPro" id="IPR006680">
    <property type="entry name" value="Amidohydro-rel"/>
</dbReference>
<dbReference type="SUPFAM" id="SSF51556">
    <property type="entry name" value="Metallo-dependent hydrolases"/>
    <property type="match status" value="1"/>
</dbReference>
<dbReference type="Gene3D" id="3.20.20.140">
    <property type="entry name" value="Metal-dependent hydrolases"/>
    <property type="match status" value="1"/>
</dbReference>
<dbReference type="AlphaFoldDB" id="A0A1W0CS74"/>
<protein>
    <recommendedName>
        <fullName evidence="1">Amidohydrolase-related domain-containing protein</fullName>
    </recommendedName>
</protein>
<dbReference type="EMBL" id="MUKV01000018">
    <property type="protein sequence ID" value="OQS37637.1"/>
    <property type="molecule type" value="Genomic_DNA"/>
</dbReference>